<evidence type="ECO:0000313" key="1">
    <source>
        <dbReference type="EMBL" id="KRY89979.1"/>
    </source>
</evidence>
<sequence length="103" mass="12047">MKSEHFHLITFQCENEKFRTLFVEAIRSNYLIVNHSTKKVEKSKLNAKNKKREKTSSIPTIKQSATGQTRLNIINDETRWAMMRSIVFWSSSTSDSYLPEGYN</sequence>
<dbReference type="AlphaFoldDB" id="A0A0V1FVD6"/>
<organism evidence="1 2">
    <name type="scientific">Trichinella pseudospiralis</name>
    <name type="common">Parasitic roundworm</name>
    <dbReference type="NCBI Taxonomy" id="6337"/>
    <lineage>
        <taxon>Eukaryota</taxon>
        <taxon>Metazoa</taxon>
        <taxon>Ecdysozoa</taxon>
        <taxon>Nematoda</taxon>
        <taxon>Enoplea</taxon>
        <taxon>Dorylaimia</taxon>
        <taxon>Trichinellida</taxon>
        <taxon>Trichinellidae</taxon>
        <taxon>Trichinella</taxon>
    </lineage>
</organism>
<proteinExistence type="predicted"/>
<dbReference type="EMBL" id="JYDT01000026">
    <property type="protein sequence ID" value="KRY89979.1"/>
    <property type="molecule type" value="Genomic_DNA"/>
</dbReference>
<name>A0A0V1FVD6_TRIPS</name>
<dbReference type="Proteomes" id="UP000054995">
    <property type="component" value="Unassembled WGS sequence"/>
</dbReference>
<keyword evidence="2" id="KW-1185">Reference proteome</keyword>
<evidence type="ECO:0000313" key="2">
    <source>
        <dbReference type="Proteomes" id="UP000054995"/>
    </source>
</evidence>
<gene>
    <name evidence="1" type="ORF">T4D_15738</name>
</gene>
<protein>
    <submittedName>
        <fullName evidence="1">Uncharacterized protein</fullName>
    </submittedName>
</protein>
<comment type="caution">
    <text evidence="1">The sequence shown here is derived from an EMBL/GenBank/DDBJ whole genome shotgun (WGS) entry which is preliminary data.</text>
</comment>
<reference evidence="1 2" key="1">
    <citation type="submission" date="2015-01" db="EMBL/GenBank/DDBJ databases">
        <title>Evolution of Trichinella species and genotypes.</title>
        <authorList>
            <person name="Korhonen P.K."/>
            <person name="Edoardo P."/>
            <person name="Giuseppe L.R."/>
            <person name="Gasser R.B."/>
        </authorList>
    </citation>
    <scope>NUCLEOTIDE SEQUENCE [LARGE SCALE GENOMIC DNA]</scope>
    <source>
        <strain evidence="1">ISS470</strain>
    </source>
</reference>
<accession>A0A0V1FVD6</accession>